<name>A0ABR9D698_9GAMM</name>
<reference evidence="1 2" key="1">
    <citation type="submission" date="2020-09" db="EMBL/GenBank/DDBJ databases">
        <title>Methylomonas albis sp. nov. and Methylomonas fluvii sp. nov.: Two cold-adapted methanotrophs from the River Elbe and an amended description of Methylovulum psychrotolerans strain Eb1.</title>
        <authorList>
            <person name="Bussmann I.K."/>
            <person name="Klings K.-W."/>
            <person name="Warnstedt J."/>
            <person name="Hoppert M."/>
            <person name="Saborowski A."/>
            <person name="Horn F."/>
            <person name="Liebner S."/>
        </authorList>
    </citation>
    <scope>NUCLEOTIDE SEQUENCE [LARGE SCALE GENOMIC DNA]</scope>
    <source>
        <strain evidence="1 2">EbA</strain>
    </source>
</reference>
<dbReference type="EMBL" id="JACXSS010000001">
    <property type="protein sequence ID" value="MBD9357744.1"/>
    <property type="molecule type" value="Genomic_DNA"/>
</dbReference>
<accession>A0ABR9D698</accession>
<protein>
    <submittedName>
        <fullName evidence="1">Uncharacterized protein</fullName>
    </submittedName>
</protein>
<evidence type="ECO:0000313" key="2">
    <source>
        <dbReference type="Proteomes" id="UP000652176"/>
    </source>
</evidence>
<evidence type="ECO:0000313" key="1">
    <source>
        <dbReference type="EMBL" id="MBD9357744.1"/>
    </source>
</evidence>
<dbReference type="RefSeq" id="WP_192376004.1">
    <property type="nucleotide sequence ID" value="NZ_CAJHIV010000001.1"/>
</dbReference>
<sequence length="282" mass="32090">MFFLGILADESFAAEIQSVPIYDNSEQKDEKKKHQLTKDIAKDSLDAVAIKKDINKILGQELNSENSMVNVAPHESIVEIPSISHAILREREYMNRPAQISMGAQEFFYAIPGVNTEKYDYSEDVFSYKNLLDEVLNGLSDEAYSKLVWTYYDLKDFDDSIYANMVSYDLRGTDILGRLQRFIGVDEQVSAMMVFGNSIGAMEGTNGVVSGHGRDSNKSANSKVVLDFSQRSFAKKEEIDISRFEYILKHLTIKNIIYSLLSLMGAGMVWRMFRFFIRQDLS</sequence>
<comment type="caution">
    <text evidence="1">The sequence shown here is derived from an EMBL/GenBank/DDBJ whole genome shotgun (WGS) entry which is preliminary data.</text>
</comment>
<gene>
    <name evidence="1" type="ORF">IE877_18040</name>
</gene>
<dbReference type="Proteomes" id="UP000652176">
    <property type="component" value="Unassembled WGS sequence"/>
</dbReference>
<organism evidence="1 2">
    <name type="scientific">Methylomonas albis</name>
    <dbReference type="NCBI Taxonomy" id="1854563"/>
    <lineage>
        <taxon>Bacteria</taxon>
        <taxon>Pseudomonadati</taxon>
        <taxon>Pseudomonadota</taxon>
        <taxon>Gammaproteobacteria</taxon>
        <taxon>Methylococcales</taxon>
        <taxon>Methylococcaceae</taxon>
        <taxon>Methylomonas</taxon>
    </lineage>
</organism>
<proteinExistence type="predicted"/>
<keyword evidence="2" id="KW-1185">Reference proteome</keyword>